<evidence type="ECO:0000256" key="1">
    <source>
        <dbReference type="ARBA" id="ARBA00002591"/>
    </source>
</evidence>
<dbReference type="Pfam" id="PF02119">
    <property type="entry name" value="FlgI"/>
    <property type="match status" value="1"/>
</dbReference>
<organism evidence="6 7">
    <name type="scientific">Georgfuchsia toluolica</name>
    <dbReference type="NCBI Taxonomy" id="424218"/>
    <lineage>
        <taxon>Bacteria</taxon>
        <taxon>Pseudomonadati</taxon>
        <taxon>Pseudomonadota</taxon>
        <taxon>Betaproteobacteria</taxon>
        <taxon>Nitrosomonadales</taxon>
        <taxon>Sterolibacteriaceae</taxon>
        <taxon>Georgfuchsia</taxon>
    </lineage>
</organism>
<keyword evidence="7" id="KW-1185">Reference proteome</keyword>
<gene>
    <name evidence="5 6" type="primary">flgI</name>
    <name evidence="6" type="ORF">GTOL_10062</name>
</gene>
<dbReference type="Proteomes" id="UP000742786">
    <property type="component" value="Unassembled WGS sequence"/>
</dbReference>
<comment type="caution">
    <text evidence="6">The sequence shown here is derived from an EMBL/GenBank/DDBJ whole genome shotgun (WGS) entry which is preliminary data.</text>
</comment>
<keyword evidence="6" id="KW-0282">Flagellum</keyword>
<dbReference type="EMBL" id="CAJQUM010000001">
    <property type="protein sequence ID" value="CAG4882180.1"/>
    <property type="molecule type" value="Genomic_DNA"/>
</dbReference>
<keyword evidence="3" id="KW-0732">Signal</keyword>
<dbReference type="AlphaFoldDB" id="A0A916J003"/>
<dbReference type="InterPro" id="IPR001782">
    <property type="entry name" value="Flag_FlgI"/>
</dbReference>
<dbReference type="GO" id="GO:0030288">
    <property type="term" value="C:outer membrane-bounded periplasmic space"/>
    <property type="evidence" value="ECO:0007669"/>
    <property type="project" value="InterPro"/>
</dbReference>
<sequence length="419" mass="43482">MKKRLIGFWCGWRRIYRVPPSSLSLLPEGEGNSLRPSPLMRKGAGGEVRERPALRGLLLTILSLLALVAPAANAERIKDLASIQGVRVNQLAGYGLVVGLDGSGDQTTQTPFTIQSVISMLSQLGVNLPQGTSLQLKNVAAVMITASLPAFAKPGQTIDVTVSSMGNAKSLRGGTLLLAPLKGADGQVYAMAQGNLLVGGAGESANGSKVQVNQLSVGRIAAGATVERAVATPLGQGEFIHLELNTTDFTTARRVVEAINRELGGRAAVAVDGRVIAVRAPADADQRVSFLARLEGLEVIPAPGMAKVIINARTGSVVMNQSVSVDSCAVAHGNLSVIVTTEPVISQPGPLSSGGQTVQARRSQIEIHQDAGSLIMLKGVSLAEVVKALNSIGATPQDLLSILQAMKASGALRAELEII</sequence>
<keyword evidence="6" id="KW-0969">Cilium</keyword>
<comment type="similarity">
    <text evidence="5">Belongs to the FlgI family.</text>
</comment>
<dbReference type="PANTHER" id="PTHR30381">
    <property type="entry name" value="FLAGELLAR P-RING PERIPLASMIC PROTEIN FLGI"/>
    <property type="match status" value="1"/>
</dbReference>
<keyword evidence="6" id="KW-0966">Cell projection</keyword>
<dbReference type="PANTHER" id="PTHR30381:SF0">
    <property type="entry name" value="FLAGELLAR P-RING PROTEIN"/>
    <property type="match status" value="1"/>
</dbReference>
<comment type="subunit">
    <text evidence="5">The basal body constitutes a major portion of the flagellar organelle and consists of four rings (L,P,S, and M) mounted on a central rod.</text>
</comment>
<comment type="subcellular location">
    <subcellularLocation>
        <location evidence="2 5">Bacterial flagellum basal body</location>
    </subcellularLocation>
</comment>
<evidence type="ECO:0000313" key="6">
    <source>
        <dbReference type="EMBL" id="CAG4882180.1"/>
    </source>
</evidence>
<evidence type="ECO:0000256" key="3">
    <source>
        <dbReference type="ARBA" id="ARBA00022729"/>
    </source>
</evidence>
<reference evidence="6" key="1">
    <citation type="submission" date="2021-04" db="EMBL/GenBank/DDBJ databases">
        <authorList>
            <person name="Hornung B."/>
        </authorList>
    </citation>
    <scope>NUCLEOTIDE SEQUENCE</scope>
    <source>
        <strain evidence="6">G5G6</strain>
    </source>
</reference>
<proteinExistence type="inferred from homology"/>
<dbReference type="GO" id="GO:0009428">
    <property type="term" value="C:bacterial-type flagellum basal body, distal rod, P ring"/>
    <property type="evidence" value="ECO:0007669"/>
    <property type="project" value="InterPro"/>
</dbReference>
<dbReference type="GO" id="GO:0071973">
    <property type="term" value="P:bacterial-type flagellum-dependent cell motility"/>
    <property type="evidence" value="ECO:0007669"/>
    <property type="project" value="InterPro"/>
</dbReference>
<comment type="function">
    <text evidence="1 5">Assembles around the rod to form the L-ring and probably protects the motor/basal body from shearing forces during rotation.</text>
</comment>
<dbReference type="PRINTS" id="PR01010">
    <property type="entry name" value="FLGPRINGFLGI"/>
</dbReference>
<keyword evidence="4 5" id="KW-0975">Bacterial flagellum</keyword>
<accession>A0A916J003</accession>
<evidence type="ECO:0000256" key="4">
    <source>
        <dbReference type="ARBA" id="ARBA00023143"/>
    </source>
</evidence>
<evidence type="ECO:0000313" key="7">
    <source>
        <dbReference type="Proteomes" id="UP000742786"/>
    </source>
</evidence>
<protein>
    <recommendedName>
        <fullName evidence="5">Flagellar P-ring protein</fullName>
    </recommendedName>
    <alternativeName>
        <fullName evidence="5">Basal body P-ring protein</fullName>
    </alternativeName>
</protein>
<name>A0A916J003_9PROT</name>
<evidence type="ECO:0000256" key="5">
    <source>
        <dbReference type="HAMAP-Rule" id="MF_00416"/>
    </source>
</evidence>
<dbReference type="NCBIfam" id="NF003676">
    <property type="entry name" value="PRK05303.1"/>
    <property type="match status" value="1"/>
</dbReference>
<evidence type="ECO:0000256" key="2">
    <source>
        <dbReference type="ARBA" id="ARBA00004117"/>
    </source>
</evidence>
<dbReference type="HAMAP" id="MF_00416">
    <property type="entry name" value="FlgI"/>
    <property type="match status" value="1"/>
</dbReference>
<dbReference type="GO" id="GO:0005198">
    <property type="term" value="F:structural molecule activity"/>
    <property type="evidence" value="ECO:0007669"/>
    <property type="project" value="InterPro"/>
</dbReference>